<sequence>MIKTDVTGQEVLYFYRAGPRDWAVSNSFMLLVSEVSRRVNLTFYVPAALNFHLKEGKHIGEQLVSHKTLAEEVRIVPAGHEIIVDRSTGDASVRASGFFQRHSLGHEEGYEEVLLRYLERGAGLIDAFGRCGLRFNLNLSGGYDSRLVLALSLLGEHRESVSVSSLPSKPDDFAVASALCRRFDLSLNSPSRQSPVPTLGGVESIRLYLLSCAGTYLPFYPVNRHSPSDKPEVSLTGDQPSGVGFLAGKAKFNGGISKIASDIGDALAERPYGGAVREDFLSLFSDLEVEPDNPAAPLAFYAGVRSRHHSGRSWYKSLGSQILCTPLVHSDMLGLDIRNALQGHLSVSAAYASKRRFFADAFSAIGGWALEEPFETPERAFEADMLDNSPFRGSVKIVPKRLEVFGSVSSMYERPRGDMYGIDIDVWQGNSEVKRNLDVVFKRAKTASLGDVFTQADIAAAEKEVGTDRGLSHQSRRLAHVVAVDTVKSVMDSS</sequence>
<dbReference type="RefSeq" id="WP_183358009.1">
    <property type="nucleotide sequence ID" value="NZ_BAABKR010000001.1"/>
</dbReference>
<accession>A0A7W5TTP7</accession>
<protein>
    <recommendedName>
        <fullName evidence="3">Asparagine synthetase domain-containing protein</fullName>
    </recommendedName>
</protein>
<gene>
    <name evidence="1" type="ORF">FHX47_001212</name>
</gene>
<evidence type="ECO:0000313" key="1">
    <source>
        <dbReference type="EMBL" id="MBB3667593.1"/>
    </source>
</evidence>
<dbReference type="EMBL" id="JACIBT010000002">
    <property type="protein sequence ID" value="MBB3667593.1"/>
    <property type="molecule type" value="Genomic_DNA"/>
</dbReference>
<evidence type="ECO:0008006" key="3">
    <source>
        <dbReference type="Google" id="ProtNLM"/>
    </source>
</evidence>
<name>A0A7W5TTP7_9MICC</name>
<organism evidence="1 2">
    <name type="scientific">Garicola koreensis</name>
    <dbReference type="NCBI Taxonomy" id="1262554"/>
    <lineage>
        <taxon>Bacteria</taxon>
        <taxon>Bacillati</taxon>
        <taxon>Actinomycetota</taxon>
        <taxon>Actinomycetes</taxon>
        <taxon>Micrococcales</taxon>
        <taxon>Micrococcaceae</taxon>
        <taxon>Garicola</taxon>
    </lineage>
</organism>
<comment type="caution">
    <text evidence="1">The sequence shown here is derived from an EMBL/GenBank/DDBJ whole genome shotgun (WGS) entry which is preliminary data.</text>
</comment>
<dbReference type="Proteomes" id="UP000547528">
    <property type="component" value="Unassembled WGS sequence"/>
</dbReference>
<dbReference type="AlphaFoldDB" id="A0A7W5TTP7"/>
<proteinExistence type="predicted"/>
<reference evidence="1 2" key="1">
    <citation type="submission" date="2020-08" db="EMBL/GenBank/DDBJ databases">
        <title>Sequencing the genomes of 1000 actinobacteria strains.</title>
        <authorList>
            <person name="Klenk H.-P."/>
        </authorList>
    </citation>
    <scope>NUCLEOTIDE SEQUENCE [LARGE SCALE GENOMIC DNA]</scope>
    <source>
        <strain evidence="1 2">DSM 28238</strain>
    </source>
</reference>
<evidence type="ECO:0000313" key="2">
    <source>
        <dbReference type="Proteomes" id="UP000547528"/>
    </source>
</evidence>
<keyword evidence="2" id="KW-1185">Reference proteome</keyword>